<dbReference type="GO" id="GO:0032266">
    <property type="term" value="F:phosphatidylinositol-3-phosphate binding"/>
    <property type="evidence" value="ECO:0007669"/>
    <property type="project" value="InterPro"/>
</dbReference>
<evidence type="ECO:0008006" key="2">
    <source>
        <dbReference type="Google" id="ProtNLM"/>
    </source>
</evidence>
<name>A0A0B6YVP3_9EUPU</name>
<dbReference type="PANTHER" id="PTHR46591:SF1">
    <property type="entry name" value="ZINC FINGER FYVE DOMAIN-CONTAINING PROTEIN 26"/>
    <property type="match status" value="1"/>
</dbReference>
<feature type="non-terminal residue" evidence="1">
    <location>
        <position position="102"/>
    </location>
</feature>
<protein>
    <recommendedName>
        <fullName evidence="2">Vps16 C-terminal domain-containing protein</fullName>
    </recommendedName>
</protein>
<feature type="non-terminal residue" evidence="1">
    <location>
        <position position="1"/>
    </location>
</feature>
<organism evidence="1">
    <name type="scientific">Arion vulgaris</name>
    <dbReference type="NCBI Taxonomy" id="1028688"/>
    <lineage>
        <taxon>Eukaryota</taxon>
        <taxon>Metazoa</taxon>
        <taxon>Spiralia</taxon>
        <taxon>Lophotrochozoa</taxon>
        <taxon>Mollusca</taxon>
        <taxon>Gastropoda</taxon>
        <taxon>Heterobranchia</taxon>
        <taxon>Euthyneura</taxon>
        <taxon>Panpulmonata</taxon>
        <taxon>Eupulmonata</taxon>
        <taxon>Stylommatophora</taxon>
        <taxon>Helicina</taxon>
        <taxon>Arionoidea</taxon>
        <taxon>Arionidae</taxon>
        <taxon>Arion</taxon>
    </lineage>
</organism>
<evidence type="ECO:0000313" key="1">
    <source>
        <dbReference type="EMBL" id="CEK59831.1"/>
    </source>
</evidence>
<dbReference type="AlphaFoldDB" id="A0A0B6YVP3"/>
<dbReference type="GO" id="GO:0005813">
    <property type="term" value="C:centrosome"/>
    <property type="evidence" value="ECO:0007669"/>
    <property type="project" value="TreeGrafter"/>
</dbReference>
<gene>
    <name evidence="1" type="primary">ORF37557</name>
</gene>
<dbReference type="GO" id="GO:0000281">
    <property type="term" value="P:mitotic cytokinesis"/>
    <property type="evidence" value="ECO:0007669"/>
    <property type="project" value="InterPro"/>
</dbReference>
<dbReference type="InterPro" id="IPR028730">
    <property type="entry name" value="ZFYVE26"/>
</dbReference>
<dbReference type="GO" id="GO:0032465">
    <property type="term" value="P:regulation of cytokinesis"/>
    <property type="evidence" value="ECO:0007669"/>
    <property type="project" value="TreeGrafter"/>
</dbReference>
<proteinExistence type="predicted"/>
<accession>A0A0B6YVP3</accession>
<dbReference type="GO" id="GO:0000724">
    <property type="term" value="P:double-strand break repair via homologous recombination"/>
    <property type="evidence" value="ECO:0007669"/>
    <property type="project" value="InterPro"/>
</dbReference>
<dbReference type="GO" id="GO:0030496">
    <property type="term" value="C:midbody"/>
    <property type="evidence" value="ECO:0007669"/>
    <property type="project" value="TreeGrafter"/>
</dbReference>
<reference evidence="1" key="1">
    <citation type="submission" date="2014-12" db="EMBL/GenBank/DDBJ databases">
        <title>Insight into the proteome of Arion vulgaris.</title>
        <authorList>
            <person name="Aradska J."/>
            <person name="Bulat T."/>
            <person name="Smidak R."/>
            <person name="Sarate P."/>
            <person name="Gangsoo J."/>
            <person name="Sialana F."/>
            <person name="Bilban M."/>
            <person name="Lubec G."/>
        </authorList>
    </citation>
    <scope>NUCLEOTIDE SEQUENCE</scope>
    <source>
        <tissue evidence="1">Skin</tissue>
    </source>
</reference>
<dbReference type="PANTHER" id="PTHR46591">
    <property type="entry name" value="ZINC FINGER FYVE DOMAIN-CONTAINING PROTEIN 26"/>
    <property type="match status" value="1"/>
</dbReference>
<dbReference type="GO" id="GO:0005765">
    <property type="term" value="C:lysosomal membrane"/>
    <property type="evidence" value="ECO:0007669"/>
    <property type="project" value="TreeGrafter"/>
</dbReference>
<sequence>SMRDVPFLSMSSEDQHLHKLLEKFTDWRLIPKASQEQPQDVLLVLEKAGDFNTACAWAEIHKLPQDIIKDIEKQHVFHLLTLAQSDTVTAFQLLDKLRLTSE</sequence>
<dbReference type="EMBL" id="HACG01012966">
    <property type="protein sequence ID" value="CEK59831.1"/>
    <property type="molecule type" value="Transcribed_RNA"/>
</dbReference>